<comment type="caution">
    <text evidence="1">The sequence shown here is derived from an EMBL/GenBank/DDBJ whole genome shotgun (WGS) entry which is preliminary data.</text>
</comment>
<evidence type="ECO:0000313" key="2">
    <source>
        <dbReference type="Proteomes" id="UP000256980"/>
    </source>
</evidence>
<accession>A0A3D9HDT5</accession>
<dbReference type="RefSeq" id="WP_115816187.1">
    <property type="nucleotide sequence ID" value="NZ_QRDV01000001.1"/>
</dbReference>
<dbReference type="Proteomes" id="UP000256980">
    <property type="component" value="Unassembled WGS sequence"/>
</dbReference>
<reference evidence="1 2" key="1">
    <citation type="submission" date="2018-07" db="EMBL/GenBank/DDBJ databases">
        <title>Genomic Encyclopedia of Type Strains, Phase III (KMG-III): the genomes of soil and plant-associated and newly described type strains.</title>
        <authorList>
            <person name="Whitman W."/>
        </authorList>
    </citation>
    <scope>NUCLEOTIDE SEQUENCE [LARGE SCALE GENOMIC DNA]</scope>
    <source>
        <strain evidence="1 2">CECT 7946</strain>
    </source>
</reference>
<organism evidence="1 2">
    <name type="scientific">Winogradskyella eximia</name>
    <dbReference type="NCBI Taxonomy" id="262006"/>
    <lineage>
        <taxon>Bacteria</taxon>
        <taxon>Pseudomonadati</taxon>
        <taxon>Bacteroidota</taxon>
        <taxon>Flavobacteriia</taxon>
        <taxon>Flavobacteriales</taxon>
        <taxon>Flavobacteriaceae</taxon>
        <taxon>Winogradskyella</taxon>
    </lineage>
</organism>
<keyword evidence="2" id="KW-1185">Reference proteome</keyword>
<dbReference type="OrthoDB" id="1427655at2"/>
<dbReference type="AlphaFoldDB" id="A0A3D9HDT5"/>
<evidence type="ECO:0008006" key="3">
    <source>
        <dbReference type="Google" id="ProtNLM"/>
    </source>
</evidence>
<dbReference type="EMBL" id="QRDV01000001">
    <property type="protein sequence ID" value="RED47156.1"/>
    <property type="molecule type" value="Genomic_DNA"/>
</dbReference>
<proteinExistence type="predicted"/>
<gene>
    <name evidence="1" type="ORF">DFQ10_101939</name>
</gene>
<name>A0A3D9HDT5_9FLAO</name>
<protein>
    <recommendedName>
        <fullName evidence="3">Carboxypeptidase-like protein</fullName>
    </recommendedName>
</protein>
<sequence length="245" mass="27784">MAQRKSISGQLMANDDVEGLHILNKTGLKYTISNDDGSFEILAQTLDTIVISGVKYQNQKVVISASMMELGHFNVQLVENINMLNEVVVGKILTGSLESDMENSNVKHEIDFYDLGIPGSTDLPATQNEQRLYDADHGQFVYYYGIGFAINVHKILNRINGDTKAYKERVRIESSEDCINSLQAEYANIIFEAIPIPEQYKTEFFQFCLEDAQFNTICEDENQINDVGFLLEKLEDFKNKLNEDD</sequence>
<evidence type="ECO:0000313" key="1">
    <source>
        <dbReference type="EMBL" id="RED47156.1"/>
    </source>
</evidence>